<keyword evidence="3" id="KW-0288">FMN</keyword>
<evidence type="ECO:0000259" key="6">
    <source>
        <dbReference type="Pfam" id="PF00724"/>
    </source>
</evidence>
<keyword evidence="4" id="KW-0521">NADP</keyword>
<dbReference type="GO" id="GO:0003959">
    <property type="term" value="F:NADPH dehydrogenase activity"/>
    <property type="evidence" value="ECO:0007669"/>
    <property type="project" value="InterPro"/>
</dbReference>
<evidence type="ECO:0000256" key="2">
    <source>
        <dbReference type="ARBA" id="ARBA00022630"/>
    </source>
</evidence>
<dbReference type="InterPro" id="IPR044152">
    <property type="entry name" value="YqjM-like"/>
</dbReference>
<keyword evidence="5" id="KW-0560">Oxidoreductase</keyword>
<dbReference type="InterPro" id="IPR001155">
    <property type="entry name" value="OxRdtase_FMN_N"/>
</dbReference>
<protein>
    <submittedName>
        <fullName evidence="7">NADH:flavin oxidoreductase/NADH oxidase</fullName>
    </submittedName>
</protein>
<dbReference type="Pfam" id="PF00724">
    <property type="entry name" value="Oxidored_FMN"/>
    <property type="match status" value="1"/>
</dbReference>
<proteinExistence type="predicted"/>
<evidence type="ECO:0000313" key="7">
    <source>
        <dbReference type="EMBL" id="PCE40136.1"/>
    </source>
</evidence>
<dbReference type="PANTHER" id="PTHR43303">
    <property type="entry name" value="NADPH DEHYDROGENASE C23G7.10C-RELATED"/>
    <property type="match status" value="1"/>
</dbReference>
<sequence>MSSKLFSPFKLRGLELENRIVTSPMMQFSATENSEATDWHVIHYGTMAISGAGLVITEATSVRPDAAYNRTGLGLWTDAQEEALARVIAACRKYSPAKHGLQLWHSGRKASVKGLEDGLEEMTLEEGGWRLIAPSDAPYPGRTNPITVPTAEMLDEVIEAFCRSAERAARIGYDLLEIHGAHGYLLHSFLSPISNLRTDEFGGDITSRMRFPLKLMKAVRQVWPEDRPLGLRLSATDWVDSGWTVEDSVVFAKALKAIGCDYVTASSGGSSPQQQIDLGPGYQTRFAAAIRSEAEIPTMAVGQISEPHLAEFIVANGMADLIAIGRGLVADPRWPWRAAEVLLAKAYCPIQYQKSTPISNRTNLFRKVTGWDARHVSLKDKPASVA</sequence>
<evidence type="ECO:0000256" key="5">
    <source>
        <dbReference type="ARBA" id="ARBA00023002"/>
    </source>
</evidence>
<evidence type="ECO:0000313" key="8">
    <source>
        <dbReference type="Proteomes" id="UP000218934"/>
    </source>
</evidence>
<dbReference type="Gene3D" id="3.20.20.70">
    <property type="entry name" value="Aldolase class I"/>
    <property type="match status" value="1"/>
</dbReference>
<evidence type="ECO:0000256" key="3">
    <source>
        <dbReference type="ARBA" id="ARBA00022643"/>
    </source>
</evidence>
<dbReference type="PANTHER" id="PTHR43303:SF4">
    <property type="entry name" value="NADPH DEHYDROGENASE C23G7.10C-RELATED"/>
    <property type="match status" value="1"/>
</dbReference>
<reference evidence="7 8" key="1">
    <citation type="submission" date="2017-09" db="EMBL/GenBank/DDBJ databases">
        <title>The Catabolism of 3,6-Dichlorosalicylic acid is Initiated by the Cytochrome P450 Monooxygenase DsmABC in Rhizorhabdus dicambivorans Ndbn-20.</title>
        <authorList>
            <person name="Na L."/>
        </authorList>
    </citation>
    <scope>NUCLEOTIDE SEQUENCE [LARGE SCALE GENOMIC DNA]</scope>
    <source>
        <strain evidence="7 8">Ndbn-20m</strain>
    </source>
</reference>
<comment type="cofactor">
    <cofactor evidence="1">
        <name>FMN</name>
        <dbReference type="ChEBI" id="CHEBI:58210"/>
    </cofactor>
</comment>
<evidence type="ECO:0000256" key="4">
    <source>
        <dbReference type="ARBA" id="ARBA00022857"/>
    </source>
</evidence>
<feature type="domain" description="NADH:flavin oxidoreductase/NADH oxidase N-terminal" evidence="6">
    <location>
        <begin position="4"/>
        <end position="340"/>
    </location>
</feature>
<gene>
    <name evidence="7" type="ORF">COO09_21755</name>
</gene>
<dbReference type="GO" id="GO:0010181">
    <property type="term" value="F:FMN binding"/>
    <property type="evidence" value="ECO:0007669"/>
    <property type="project" value="InterPro"/>
</dbReference>
<dbReference type="AlphaFoldDB" id="A0A2A4FR25"/>
<keyword evidence="2" id="KW-0285">Flavoprotein</keyword>
<dbReference type="SUPFAM" id="SSF51395">
    <property type="entry name" value="FMN-linked oxidoreductases"/>
    <property type="match status" value="1"/>
</dbReference>
<comment type="caution">
    <text evidence="7">The sequence shown here is derived from an EMBL/GenBank/DDBJ whole genome shotgun (WGS) entry which is preliminary data.</text>
</comment>
<organism evidence="7 8">
    <name type="scientific">Rhizorhabdus dicambivorans</name>
    <dbReference type="NCBI Taxonomy" id="1850238"/>
    <lineage>
        <taxon>Bacteria</taxon>
        <taxon>Pseudomonadati</taxon>
        <taxon>Pseudomonadota</taxon>
        <taxon>Alphaproteobacteria</taxon>
        <taxon>Sphingomonadales</taxon>
        <taxon>Sphingomonadaceae</taxon>
        <taxon>Rhizorhabdus</taxon>
    </lineage>
</organism>
<name>A0A2A4FR25_9SPHN</name>
<dbReference type="EMBL" id="NWUF01000034">
    <property type="protein sequence ID" value="PCE40136.1"/>
    <property type="molecule type" value="Genomic_DNA"/>
</dbReference>
<dbReference type="OrthoDB" id="9804454at2"/>
<dbReference type="KEGG" id="rdi:CMV14_19600"/>
<keyword evidence="8" id="KW-1185">Reference proteome</keyword>
<dbReference type="CDD" id="cd02932">
    <property type="entry name" value="OYE_YqiM_FMN"/>
    <property type="match status" value="1"/>
</dbReference>
<evidence type="ECO:0000256" key="1">
    <source>
        <dbReference type="ARBA" id="ARBA00001917"/>
    </source>
</evidence>
<dbReference type="Proteomes" id="UP000218934">
    <property type="component" value="Unassembled WGS sequence"/>
</dbReference>
<dbReference type="InterPro" id="IPR013785">
    <property type="entry name" value="Aldolase_TIM"/>
</dbReference>
<dbReference type="GO" id="GO:0050661">
    <property type="term" value="F:NADP binding"/>
    <property type="evidence" value="ECO:0007669"/>
    <property type="project" value="InterPro"/>
</dbReference>
<accession>A0A2A4FR25</accession>